<keyword evidence="1" id="KW-1133">Transmembrane helix</keyword>
<dbReference type="EMBL" id="UINC01198077">
    <property type="protein sequence ID" value="SVE15870.1"/>
    <property type="molecule type" value="Genomic_DNA"/>
</dbReference>
<sequence>MYLRKIFFISFILIIPSLITFAVNKNLKQIIMEDESLSSGNVGFISLDSKKYIVSVGVGDIKGKGKKAVLKARKVARANAERGLNEFINGVESQVLEEFKSKITTRTITKDGEVVSETEEETEEYFEYIREKGVGLISGAETAGKWKS</sequence>
<dbReference type="AlphaFoldDB" id="A0A383B7U5"/>
<organism evidence="2">
    <name type="scientific">marine metagenome</name>
    <dbReference type="NCBI Taxonomy" id="408172"/>
    <lineage>
        <taxon>unclassified sequences</taxon>
        <taxon>metagenomes</taxon>
        <taxon>ecological metagenomes</taxon>
    </lineage>
</organism>
<feature type="non-terminal residue" evidence="2">
    <location>
        <position position="148"/>
    </location>
</feature>
<accession>A0A383B7U5</accession>
<keyword evidence="1" id="KW-0812">Transmembrane</keyword>
<proteinExistence type="predicted"/>
<feature type="transmembrane region" description="Helical" evidence="1">
    <location>
        <begin position="6"/>
        <end position="23"/>
    </location>
</feature>
<gene>
    <name evidence="2" type="ORF">METZ01_LOCUS468724</name>
</gene>
<evidence type="ECO:0000256" key="1">
    <source>
        <dbReference type="SAM" id="Phobius"/>
    </source>
</evidence>
<evidence type="ECO:0000313" key="2">
    <source>
        <dbReference type="EMBL" id="SVE15870.1"/>
    </source>
</evidence>
<reference evidence="2" key="1">
    <citation type="submission" date="2018-05" db="EMBL/GenBank/DDBJ databases">
        <authorList>
            <person name="Lanie J.A."/>
            <person name="Ng W.-L."/>
            <person name="Kazmierczak K.M."/>
            <person name="Andrzejewski T.M."/>
            <person name="Davidsen T.M."/>
            <person name="Wayne K.J."/>
            <person name="Tettelin H."/>
            <person name="Glass J.I."/>
            <person name="Rusch D."/>
            <person name="Podicherti R."/>
            <person name="Tsui H.-C.T."/>
            <person name="Winkler M.E."/>
        </authorList>
    </citation>
    <scope>NUCLEOTIDE SEQUENCE</scope>
</reference>
<protein>
    <submittedName>
        <fullName evidence="2">Uncharacterized protein</fullName>
    </submittedName>
</protein>
<keyword evidence="1" id="KW-0472">Membrane</keyword>
<name>A0A383B7U5_9ZZZZ</name>